<dbReference type="EC" id="3.2.1.31" evidence="2"/>
<feature type="domain" description="Glycosyl hydrolases family 2 sugar binding" evidence="9">
    <location>
        <begin position="42"/>
        <end position="143"/>
    </location>
</feature>
<dbReference type="GO" id="GO:0019391">
    <property type="term" value="P:glucuronoside catabolic process"/>
    <property type="evidence" value="ECO:0007669"/>
    <property type="project" value="TreeGrafter"/>
</dbReference>
<dbReference type="InterPro" id="IPR013783">
    <property type="entry name" value="Ig-like_fold"/>
</dbReference>
<organism evidence="10 11">
    <name type="scientific">Hungatella hathewayi</name>
    <dbReference type="NCBI Taxonomy" id="154046"/>
    <lineage>
        <taxon>Bacteria</taxon>
        <taxon>Bacillati</taxon>
        <taxon>Bacillota</taxon>
        <taxon>Clostridia</taxon>
        <taxon>Lachnospirales</taxon>
        <taxon>Lachnospiraceae</taxon>
        <taxon>Hungatella</taxon>
    </lineage>
</organism>
<evidence type="ECO:0000256" key="6">
    <source>
        <dbReference type="RuleBase" id="RU361154"/>
    </source>
</evidence>
<evidence type="ECO:0000259" key="9">
    <source>
        <dbReference type="Pfam" id="PF02837"/>
    </source>
</evidence>
<dbReference type="Pfam" id="PF02837">
    <property type="entry name" value="Glyco_hydro_2_N"/>
    <property type="match status" value="1"/>
</dbReference>
<evidence type="ECO:0000256" key="5">
    <source>
        <dbReference type="ARBA" id="ARBA00023295"/>
    </source>
</evidence>
<dbReference type="EMBL" id="CYZE01000011">
    <property type="protein sequence ID" value="CUO74550.1"/>
    <property type="molecule type" value="Genomic_DNA"/>
</dbReference>
<dbReference type="Gene3D" id="2.60.120.260">
    <property type="entry name" value="Galactose-binding domain-like"/>
    <property type="match status" value="1"/>
</dbReference>
<evidence type="ECO:0000313" key="11">
    <source>
        <dbReference type="Proteomes" id="UP000095651"/>
    </source>
</evidence>
<dbReference type="SUPFAM" id="SSF51445">
    <property type="entry name" value="(Trans)glycosidases"/>
    <property type="match status" value="1"/>
</dbReference>
<dbReference type="PRINTS" id="PR00132">
    <property type="entry name" value="GLHYDRLASE2"/>
</dbReference>
<dbReference type="SUPFAM" id="SSF49303">
    <property type="entry name" value="beta-Galactosidase/glucuronidase domain"/>
    <property type="match status" value="1"/>
</dbReference>
<dbReference type="Gene3D" id="2.60.40.10">
    <property type="entry name" value="Immunoglobulins"/>
    <property type="match status" value="1"/>
</dbReference>
<evidence type="ECO:0000256" key="3">
    <source>
        <dbReference type="ARBA" id="ARBA00016205"/>
    </source>
</evidence>
<dbReference type="InterPro" id="IPR006103">
    <property type="entry name" value="Glyco_hydro_2_cat"/>
</dbReference>
<dbReference type="GO" id="GO:0030246">
    <property type="term" value="F:carbohydrate binding"/>
    <property type="evidence" value="ECO:0007669"/>
    <property type="project" value="TreeGrafter"/>
</dbReference>
<keyword evidence="4 6" id="KW-0378">Hydrolase</keyword>
<evidence type="ECO:0000313" key="10">
    <source>
        <dbReference type="EMBL" id="CUO74550.1"/>
    </source>
</evidence>
<evidence type="ECO:0000259" key="8">
    <source>
        <dbReference type="Pfam" id="PF02836"/>
    </source>
</evidence>
<accession>A0A174HN93</accession>
<feature type="domain" description="Glycoside hydrolase family 2 immunoglobulin-like beta-sandwich" evidence="7">
    <location>
        <begin position="148"/>
        <end position="250"/>
    </location>
</feature>
<reference evidence="10 11" key="1">
    <citation type="submission" date="2015-09" db="EMBL/GenBank/DDBJ databases">
        <authorList>
            <consortium name="Pathogen Informatics"/>
        </authorList>
    </citation>
    <scope>NUCLEOTIDE SEQUENCE [LARGE SCALE GENOMIC DNA]</scope>
    <source>
        <strain evidence="10 11">2789STDY5608850</strain>
    </source>
</reference>
<dbReference type="PANTHER" id="PTHR10066:SF67">
    <property type="entry name" value="BETA-GLUCURONIDASE"/>
    <property type="match status" value="1"/>
</dbReference>
<dbReference type="InterPro" id="IPR008979">
    <property type="entry name" value="Galactose-bd-like_sf"/>
</dbReference>
<dbReference type="GO" id="GO:0004566">
    <property type="term" value="F:beta-glucuronidase activity"/>
    <property type="evidence" value="ECO:0007669"/>
    <property type="project" value="UniProtKB-EC"/>
</dbReference>
<dbReference type="Pfam" id="PF00703">
    <property type="entry name" value="Glyco_hydro_2"/>
    <property type="match status" value="1"/>
</dbReference>
<keyword evidence="5 6" id="KW-0326">Glycosidase</keyword>
<evidence type="ECO:0000256" key="1">
    <source>
        <dbReference type="ARBA" id="ARBA00007401"/>
    </source>
</evidence>
<proteinExistence type="inferred from homology"/>
<sequence length="557" mass="64365">MVRLYERHRVRETEELDGIWRFSMVGTDKVYEMAVPGCWEQHPDFPGYRGKGIYSREIYSKRRGNIRLVFKGVSHTADVYFDGVKVIHHYNAYTPFSTVVKNVTAGVHQIRVEVDNTFGEHSALHIPNDYYTYGGITRPVSMETVSDVYIEHVHFTPSISAGVWNARIEASVVNLSAERQTVEVRCTLAGYVMSERAEIHGGGRAFVIFEREFDCVKPWSPKNPELYLLETVVCLNGVALDDLIERIGFRTVEIRGSEVYLNHERVYFLGFNRHEDYGGVGCAIPLQLMTHDMDLLQDMGANAVRTCHYPNDERFLDLCDERGILVWEENHARGLTLENMQNPNFEQQCGDCIREMIENHYNHPAIVIWGILNECASETKEGRRMYQKQYEQIRSMDGTRPVTSATCRHFTDICLDLPDIVSFNMYSGWYQDCSIEERNQQELEWIRQSGGDGKPVIVSEVGAGAIYGYRDRSRCKWSEERQADLIRDSLDVYMNDKNITGIFIWQFADCRVTEEGGWFASRAKCHNNKGILDEYRRPKMAYDVVKEMFETARDRLV</sequence>
<feature type="domain" description="Glycoside hydrolase family 2 catalytic" evidence="8">
    <location>
        <begin position="252"/>
        <end position="550"/>
    </location>
</feature>
<comment type="similarity">
    <text evidence="1 6">Belongs to the glycosyl hydrolase 2 family.</text>
</comment>
<dbReference type="InterPro" id="IPR023230">
    <property type="entry name" value="Glyco_hydro_2_CS"/>
</dbReference>
<dbReference type="GO" id="GO:0005975">
    <property type="term" value="P:carbohydrate metabolic process"/>
    <property type="evidence" value="ECO:0007669"/>
    <property type="project" value="InterPro"/>
</dbReference>
<dbReference type="SUPFAM" id="SSF49785">
    <property type="entry name" value="Galactose-binding domain-like"/>
    <property type="match status" value="1"/>
</dbReference>
<dbReference type="RefSeq" id="WP_055657553.1">
    <property type="nucleotide sequence ID" value="NZ_CABIXC010000011.1"/>
</dbReference>
<dbReference type="Proteomes" id="UP000095651">
    <property type="component" value="Unassembled WGS sequence"/>
</dbReference>
<dbReference type="Gene3D" id="3.20.20.80">
    <property type="entry name" value="Glycosidases"/>
    <property type="match status" value="1"/>
</dbReference>
<evidence type="ECO:0000259" key="7">
    <source>
        <dbReference type="Pfam" id="PF00703"/>
    </source>
</evidence>
<evidence type="ECO:0000256" key="2">
    <source>
        <dbReference type="ARBA" id="ARBA00012761"/>
    </source>
</evidence>
<protein>
    <recommendedName>
        <fullName evidence="3">Beta-glucuronidase</fullName>
        <ecNumber evidence="2">3.2.1.31</ecNumber>
    </recommendedName>
</protein>
<dbReference type="Pfam" id="PF02836">
    <property type="entry name" value="Glyco_hydro_2_C"/>
    <property type="match status" value="1"/>
</dbReference>
<dbReference type="InterPro" id="IPR006104">
    <property type="entry name" value="Glyco_hydro_2_N"/>
</dbReference>
<gene>
    <name evidence="10" type="primary">uidA_4</name>
    <name evidence="10" type="ORF">ERS852407_03797</name>
</gene>
<dbReference type="InterPro" id="IPR006101">
    <property type="entry name" value="Glyco_hydro_2"/>
</dbReference>
<evidence type="ECO:0000256" key="4">
    <source>
        <dbReference type="ARBA" id="ARBA00022801"/>
    </source>
</evidence>
<dbReference type="InterPro" id="IPR017853">
    <property type="entry name" value="GH"/>
</dbReference>
<dbReference type="InterPro" id="IPR006102">
    <property type="entry name" value="Ig-like_GH2"/>
</dbReference>
<dbReference type="PROSITE" id="PS00719">
    <property type="entry name" value="GLYCOSYL_HYDROL_F2_1"/>
    <property type="match status" value="1"/>
</dbReference>
<name>A0A174HN93_9FIRM</name>
<dbReference type="InterPro" id="IPR036156">
    <property type="entry name" value="Beta-gal/glucu_dom_sf"/>
</dbReference>
<dbReference type="PANTHER" id="PTHR10066">
    <property type="entry name" value="BETA-GLUCURONIDASE"/>
    <property type="match status" value="1"/>
</dbReference>
<dbReference type="AlphaFoldDB" id="A0A174HN93"/>